<evidence type="ECO:0000313" key="2">
    <source>
        <dbReference type="EMBL" id="TCO30526.1"/>
    </source>
</evidence>
<evidence type="ECO:0000313" key="3">
    <source>
        <dbReference type="Proteomes" id="UP000294508"/>
    </source>
</evidence>
<sequence length="233" mass="25182">MKRPILVTAILLITLLGAAAGYYAGDRTALPVPTAAGAAVPLGEVSPTQSELTRKTPEPNNLAALQPGELDFRTQKFTVQQDSQPSVRLSVRVPDGWEKTINKETPGEVKFLDSLRERGARVEAGFRPGLTTTQMRDKLIQGLESSQPYENNLQIVAKTDDTITGTDGRPRMTSTVAYTFIPGKTLRYVLVRWVATAGDSLATVEMSITGLPQDMKALNLIADQAAKSATPED</sequence>
<evidence type="ECO:0008006" key="4">
    <source>
        <dbReference type="Google" id="ProtNLM"/>
    </source>
</evidence>
<name>A0A4V2S074_9ACTN</name>
<feature type="region of interest" description="Disordered" evidence="1">
    <location>
        <begin position="45"/>
        <end position="64"/>
    </location>
</feature>
<protein>
    <recommendedName>
        <fullName evidence="4">Lipoprotein LpqN</fullName>
    </recommendedName>
</protein>
<accession>A0A4V2S074</accession>
<dbReference type="RefSeq" id="WP_132210174.1">
    <property type="nucleotide sequence ID" value="NZ_SLWN01000005.1"/>
</dbReference>
<dbReference type="AlphaFoldDB" id="A0A4V2S074"/>
<evidence type="ECO:0000256" key="1">
    <source>
        <dbReference type="SAM" id="MobiDB-lite"/>
    </source>
</evidence>
<proteinExistence type="predicted"/>
<gene>
    <name evidence="2" type="ORF">EV652_105528</name>
</gene>
<keyword evidence="3" id="KW-1185">Reference proteome</keyword>
<reference evidence="2 3" key="1">
    <citation type="journal article" date="2015" name="Stand. Genomic Sci.">
        <title>Genomic Encyclopedia of Bacterial and Archaeal Type Strains, Phase III: the genomes of soil and plant-associated and newly described type strains.</title>
        <authorList>
            <person name="Whitman W.B."/>
            <person name="Woyke T."/>
            <person name="Klenk H.P."/>
            <person name="Zhou Y."/>
            <person name="Lilburn T.G."/>
            <person name="Beck B.J."/>
            <person name="De Vos P."/>
            <person name="Vandamme P."/>
            <person name="Eisen J.A."/>
            <person name="Garrity G."/>
            <person name="Hugenholtz P."/>
            <person name="Kyrpides N.C."/>
        </authorList>
    </citation>
    <scope>NUCLEOTIDE SEQUENCE [LARGE SCALE GENOMIC DNA]</scope>
    <source>
        <strain evidence="2 3">VKM Ac-2572</strain>
    </source>
</reference>
<dbReference type="EMBL" id="SLWN01000005">
    <property type="protein sequence ID" value="TCO30526.1"/>
    <property type="molecule type" value="Genomic_DNA"/>
</dbReference>
<dbReference type="OrthoDB" id="3817902at2"/>
<organism evidence="2 3">
    <name type="scientific">Kribbella steppae</name>
    <dbReference type="NCBI Taxonomy" id="2512223"/>
    <lineage>
        <taxon>Bacteria</taxon>
        <taxon>Bacillati</taxon>
        <taxon>Actinomycetota</taxon>
        <taxon>Actinomycetes</taxon>
        <taxon>Propionibacteriales</taxon>
        <taxon>Kribbellaceae</taxon>
        <taxon>Kribbella</taxon>
    </lineage>
</organism>
<dbReference type="Proteomes" id="UP000294508">
    <property type="component" value="Unassembled WGS sequence"/>
</dbReference>
<comment type="caution">
    <text evidence="2">The sequence shown here is derived from an EMBL/GenBank/DDBJ whole genome shotgun (WGS) entry which is preliminary data.</text>
</comment>